<dbReference type="GO" id="GO:0003677">
    <property type="term" value="F:DNA binding"/>
    <property type="evidence" value="ECO:0007669"/>
    <property type="project" value="UniProtKB-KW"/>
</dbReference>
<dbReference type="Gene3D" id="2.170.150.80">
    <property type="entry name" value="NAC domain"/>
    <property type="match status" value="1"/>
</dbReference>
<gene>
    <name evidence="8" type="primary">LOC111014635</name>
</gene>
<dbReference type="Pfam" id="PF02365">
    <property type="entry name" value="NAM"/>
    <property type="match status" value="1"/>
</dbReference>
<feature type="compositionally biased region" description="Low complexity" evidence="5">
    <location>
        <begin position="194"/>
        <end position="207"/>
    </location>
</feature>
<keyword evidence="3" id="KW-0804">Transcription</keyword>
<evidence type="ECO:0000256" key="2">
    <source>
        <dbReference type="ARBA" id="ARBA00023125"/>
    </source>
</evidence>
<reference evidence="8" key="1">
    <citation type="submission" date="2025-08" db="UniProtKB">
        <authorList>
            <consortium name="RefSeq"/>
        </authorList>
    </citation>
    <scope>IDENTIFICATION</scope>
    <source>
        <strain evidence="8">OHB3-1</strain>
    </source>
</reference>
<dbReference type="RefSeq" id="XP_022145117.1">
    <property type="nucleotide sequence ID" value="XM_022289425.1"/>
</dbReference>
<keyword evidence="7" id="KW-1185">Reference proteome</keyword>
<feature type="region of interest" description="Disordered" evidence="5">
    <location>
        <begin position="194"/>
        <end position="233"/>
    </location>
</feature>
<dbReference type="SUPFAM" id="SSF101941">
    <property type="entry name" value="NAC domain"/>
    <property type="match status" value="1"/>
</dbReference>
<organism evidence="7 8">
    <name type="scientific">Momordica charantia</name>
    <name type="common">Bitter gourd</name>
    <name type="synonym">Balsam pear</name>
    <dbReference type="NCBI Taxonomy" id="3673"/>
    <lineage>
        <taxon>Eukaryota</taxon>
        <taxon>Viridiplantae</taxon>
        <taxon>Streptophyta</taxon>
        <taxon>Embryophyta</taxon>
        <taxon>Tracheophyta</taxon>
        <taxon>Spermatophyta</taxon>
        <taxon>Magnoliopsida</taxon>
        <taxon>eudicotyledons</taxon>
        <taxon>Gunneridae</taxon>
        <taxon>Pentapetalae</taxon>
        <taxon>rosids</taxon>
        <taxon>fabids</taxon>
        <taxon>Cucurbitales</taxon>
        <taxon>Cucurbitaceae</taxon>
        <taxon>Momordiceae</taxon>
        <taxon>Momordica</taxon>
    </lineage>
</organism>
<dbReference type="InterPro" id="IPR036093">
    <property type="entry name" value="NAC_dom_sf"/>
</dbReference>
<feature type="domain" description="NAC" evidence="6">
    <location>
        <begin position="16"/>
        <end position="170"/>
    </location>
</feature>
<evidence type="ECO:0000256" key="5">
    <source>
        <dbReference type="SAM" id="MobiDB-lite"/>
    </source>
</evidence>
<dbReference type="PANTHER" id="PTHR31744:SF93">
    <property type="entry name" value="NAC DOMAIN-CONTAINING PROTEIN"/>
    <property type="match status" value="1"/>
</dbReference>
<dbReference type="PROSITE" id="PS51005">
    <property type="entry name" value="NAC"/>
    <property type="match status" value="1"/>
</dbReference>
<protein>
    <submittedName>
        <fullName evidence="8">NAC domain-containing protein 83-like</fullName>
    </submittedName>
</protein>
<feature type="compositionally biased region" description="Polar residues" evidence="5">
    <location>
        <begin position="223"/>
        <end position="233"/>
    </location>
</feature>
<dbReference type="GeneID" id="111014635"/>
<keyword evidence="1" id="KW-0805">Transcription regulation</keyword>
<dbReference type="OrthoDB" id="1871428at2759"/>
<dbReference type="KEGG" id="mcha:111014635"/>
<keyword evidence="2" id="KW-0238">DNA-binding</keyword>
<dbReference type="InterPro" id="IPR003441">
    <property type="entry name" value="NAC-dom"/>
</dbReference>
<evidence type="ECO:0000313" key="8">
    <source>
        <dbReference type="RefSeq" id="XP_022145117.1"/>
    </source>
</evidence>
<evidence type="ECO:0000313" key="7">
    <source>
        <dbReference type="Proteomes" id="UP000504603"/>
    </source>
</evidence>
<sequence length="233" mass="26537">MEKKNQSFLNNGVLRLPPGFRFHPTDEELVVQYLRRRALSSPLPAAVIPDADVRRFDPWDLPGELERERYFFSTKEAKFCNRRTSIRATASGYWKPGGIDRRIVSSGQNQLVGFKKTLVFYTGKAPNGLRTDWIMHEYRLVHAPEAPLCAINGGQSTLNCDWVLCRVFLKKKKILKPIFHEFLRRRNGTDLNISPSCSSSSGSGSSGVTEISVNNRHQEQEETSSYNCFTTTY</sequence>
<evidence type="ECO:0000259" key="6">
    <source>
        <dbReference type="PROSITE" id="PS51005"/>
    </source>
</evidence>
<dbReference type="PANTHER" id="PTHR31744">
    <property type="entry name" value="PROTEIN CUP-SHAPED COTYLEDON 2-RELATED"/>
    <property type="match status" value="1"/>
</dbReference>
<evidence type="ECO:0000256" key="3">
    <source>
        <dbReference type="ARBA" id="ARBA00023163"/>
    </source>
</evidence>
<proteinExistence type="predicted"/>
<accession>A0A6J1CVK8</accession>
<keyword evidence="4" id="KW-0539">Nucleus</keyword>
<dbReference type="Proteomes" id="UP000504603">
    <property type="component" value="Unplaced"/>
</dbReference>
<name>A0A6J1CVK8_MOMCH</name>
<evidence type="ECO:0000256" key="1">
    <source>
        <dbReference type="ARBA" id="ARBA00023015"/>
    </source>
</evidence>
<dbReference type="GO" id="GO:0006355">
    <property type="term" value="P:regulation of DNA-templated transcription"/>
    <property type="evidence" value="ECO:0007669"/>
    <property type="project" value="InterPro"/>
</dbReference>
<evidence type="ECO:0000256" key="4">
    <source>
        <dbReference type="ARBA" id="ARBA00023242"/>
    </source>
</evidence>
<dbReference type="AlphaFoldDB" id="A0A6J1CVK8"/>